<keyword evidence="2 4" id="KW-0238">DNA-binding</keyword>
<accession>A0A4R4TAC3</accession>
<dbReference type="PRINTS" id="PR00455">
    <property type="entry name" value="HTHTETR"/>
</dbReference>
<sequence>MSTRERILDAAAEILRTRGVAQATTKEIARASSVSEPTLYKYFGDKEGLLLAVLQERLPGLSRTAVRPGEGDVVGNLTEFAHALLDFYQRSIPMLGALLADPQRMASHRDAMARHGGGPDRPVTGFADYLRQEQAGGRIAEDADPDAVAALLVGSCFMEAFLRCYAEGPDAAPAPRSRAESLARAVVAPLL</sequence>
<evidence type="ECO:0000259" key="5">
    <source>
        <dbReference type="PROSITE" id="PS50977"/>
    </source>
</evidence>
<comment type="caution">
    <text evidence="6">The sequence shown here is derived from an EMBL/GenBank/DDBJ whole genome shotgun (WGS) entry which is preliminary data.</text>
</comment>
<dbReference type="GO" id="GO:0000976">
    <property type="term" value="F:transcription cis-regulatory region binding"/>
    <property type="evidence" value="ECO:0007669"/>
    <property type="project" value="TreeGrafter"/>
</dbReference>
<evidence type="ECO:0000256" key="4">
    <source>
        <dbReference type="PROSITE-ProRule" id="PRU00335"/>
    </source>
</evidence>
<keyword evidence="3" id="KW-0804">Transcription</keyword>
<dbReference type="Gene3D" id="1.10.357.10">
    <property type="entry name" value="Tetracycline Repressor, domain 2"/>
    <property type="match status" value="1"/>
</dbReference>
<dbReference type="InterPro" id="IPR009057">
    <property type="entry name" value="Homeodomain-like_sf"/>
</dbReference>
<gene>
    <name evidence="6" type="ORF">E1283_16955</name>
</gene>
<dbReference type="PROSITE" id="PS50977">
    <property type="entry name" value="HTH_TETR_2"/>
    <property type="match status" value="1"/>
</dbReference>
<dbReference type="AlphaFoldDB" id="A0A4R4TAC3"/>
<dbReference type="SUPFAM" id="SSF48498">
    <property type="entry name" value="Tetracyclin repressor-like, C-terminal domain"/>
    <property type="match status" value="1"/>
</dbReference>
<dbReference type="InterPro" id="IPR036271">
    <property type="entry name" value="Tet_transcr_reg_TetR-rel_C_sf"/>
</dbReference>
<dbReference type="GO" id="GO:0003700">
    <property type="term" value="F:DNA-binding transcription factor activity"/>
    <property type="evidence" value="ECO:0007669"/>
    <property type="project" value="TreeGrafter"/>
</dbReference>
<dbReference type="EMBL" id="SMKI01000164">
    <property type="protein sequence ID" value="TDC74097.1"/>
    <property type="molecule type" value="Genomic_DNA"/>
</dbReference>
<dbReference type="PROSITE" id="PS01081">
    <property type="entry name" value="HTH_TETR_1"/>
    <property type="match status" value="1"/>
</dbReference>
<evidence type="ECO:0000256" key="1">
    <source>
        <dbReference type="ARBA" id="ARBA00023015"/>
    </source>
</evidence>
<dbReference type="Pfam" id="PF14246">
    <property type="entry name" value="TetR_C_7"/>
    <property type="match status" value="1"/>
</dbReference>
<keyword evidence="7" id="KW-1185">Reference proteome</keyword>
<evidence type="ECO:0000256" key="2">
    <source>
        <dbReference type="ARBA" id="ARBA00023125"/>
    </source>
</evidence>
<name>A0A4R4TAC3_9ACTN</name>
<dbReference type="InterPro" id="IPR050109">
    <property type="entry name" value="HTH-type_TetR-like_transc_reg"/>
</dbReference>
<dbReference type="RefSeq" id="WP_132818896.1">
    <property type="nucleotide sequence ID" value="NZ_SMKI01000164.1"/>
</dbReference>
<dbReference type="Proteomes" id="UP000295345">
    <property type="component" value="Unassembled WGS sequence"/>
</dbReference>
<dbReference type="OrthoDB" id="3472897at2"/>
<evidence type="ECO:0000313" key="6">
    <source>
        <dbReference type="EMBL" id="TDC74097.1"/>
    </source>
</evidence>
<feature type="domain" description="HTH tetR-type" evidence="5">
    <location>
        <begin position="1"/>
        <end position="61"/>
    </location>
</feature>
<dbReference type="InterPro" id="IPR001647">
    <property type="entry name" value="HTH_TetR"/>
</dbReference>
<dbReference type="Pfam" id="PF00440">
    <property type="entry name" value="TetR_N"/>
    <property type="match status" value="1"/>
</dbReference>
<proteinExistence type="predicted"/>
<dbReference type="PANTHER" id="PTHR30055">
    <property type="entry name" value="HTH-TYPE TRANSCRIPTIONAL REGULATOR RUTR"/>
    <property type="match status" value="1"/>
</dbReference>
<keyword evidence="1" id="KW-0805">Transcription regulation</keyword>
<protein>
    <submittedName>
        <fullName evidence="6">TetR/AcrR family transcriptional regulator</fullName>
    </submittedName>
</protein>
<dbReference type="SUPFAM" id="SSF46689">
    <property type="entry name" value="Homeodomain-like"/>
    <property type="match status" value="1"/>
</dbReference>
<dbReference type="PANTHER" id="PTHR30055:SF234">
    <property type="entry name" value="HTH-TYPE TRANSCRIPTIONAL REGULATOR BETI"/>
    <property type="match status" value="1"/>
</dbReference>
<evidence type="ECO:0000313" key="7">
    <source>
        <dbReference type="Proteomes" id="UP000295345"/>
    </source>
</evidence>
<dbReference type="InterPro" id="IPR023772">
    <property type="entry name" value="DNA-bd_HTH_TetR-type_CS"/>
</dbReference>
<evidence type="ECO:0000256" key="3">
    <source>
        <dbReference type="ARBA" id="ARBA00023163"/>
    </source>
</evidence>
<feature type="DNA-binding region" description="H-T-H motif" evidence="4">
    <location>
        <begin position="24"/>
        <end position="43"/>
    </location>
</feature>
<organism evidence="6 7">
    <name type="scientific">Streptomyces hainanensis</name>
    <dbReference type="NCBI Taxonomy" id="402648"/>
    <lineage>
        <taxon>Bacteria</taxon>
        <taxon>Bacillati</taxon>
        <taxon>Actinomycetota</taxon>
        <taxon>Actinomycetes</taxon>
        <taxon>Kitasatosporales</taxon>
        <taxon>Streptomycetaceae</taxon>
        <taxon>Streptomyces</taxon>
    </lineage>
</organism>
<reference evidence="6 7" key="1">
    <citation type="submission" date="2019-03" db="EMBL/GenBank/DDBJ databases">
        <title>Draft genome sequences of novel Actinobacteria.</title>
        <authorList>
            <person name="Sahin N."/>
            <person name="Ay H."/>
            <person name="Saygin H."/>
        </authorList>
    </citation>
    <scope>NUCLEOTIDE SEQUENCE [LARGE SCALE GENOMIC DNA]</scope>
    <source>
        <strain evidence="6 7">DSM 41900</strain>
    </source>
</reference>
<dbReference type="InterPro" id="IPR039536">
    <property type="entry name" value="TetR_C_Proteobacteria"/>
</dbReference>